<dbReference type="GO" id="GO:0016787">
    <property type="term" value="F:hydrolase activity"/>
    <property type="evidence" value="ECO:0007669"/>
    <property type="project" value="UniProtKB-KW"/>
</dbReference>
<evidence type="ECO:0000313" key="3">
    <source>
        <dbReference type="Proteomes" id="UP000438983"/>
    </source>
</evidence>
<dbReference type="Gene3D" id="3.40.50.1820">
    <property type="entry name" value="alpha/beta hydrolase"/>
    <property type="match status" value="1"/>
</dbReference>
<dbReference type="Pfam" id="PF00561">
    <property type="entry name" value="Abhydrolase_1"/>
    <property type="match status" value="1"/>
</dbReference>
<dbReference type="RefSeq" id="WP_158188891.1">
    <property type="nucleotide sequence ID" value="NZ_CP046902.1"/>
</dbReference>
<dbReference type="SUPFAM" id="SSF53474">
    <property type="entry name" value="alpha/beta-Hydrolases"/>
    <property type="match status" value="1"/>
</dbReference>
<dbReference type="EMBL" id="CP046902">
    <property type="protein sequence ID" value="QGZ31430.1"/>
    <property type="molecule type" value="Genomic_DNA"/>
</dbReference>
<dbReference type="AlphaFoldDB" id="A0A6I6LQG0"/>
<dbReference type="GO" id="GO:0016020">
    <property type="term" value="C:membrane"/>
    <property type="evidence" value="ECO:0007669"/>
    <property type="project" value="TreeGrafter"/>
</dbReference>
<accession>A0A6I6LQG0</accession>
<dbReference type="Proteomes" id="UP000438983">
    <property type="component" value="Chromosome"/>
</dbReference>
<evidence type="ECO:0000313" key="2">
    <source>
        <dbReference type="EMBL" id="QGZ31430.1"/>
    </source>
</evidence>
<name>A0A6I6LQG0_STUST</name>
<dbReference type="OrthoDB" id="9779853at2"/>
<keyword evidence="2" id="KW-0378">Hydrolase</keyword>
<proteinExistence type="predicted"/>
<gene>
    <name evidence="2" type="ORF">GQA94_15655</name>
</gene>
<dbReference type="InterPro" id="IPR050266">
    <property type="entry name" value="AB_hydrolase_sf"/>
</dbReference>
<dbReference type="InterPro" id="IPR000073">
    <property type="entry name" value="AB_hydrolase_1"/>
</dbReference>
<organism evidence="2 3">
    <name type="scientific">Stutzerimonas stutzeri</name>
    <name type="common">Pseudomonas stutzeri</name>
    <dbReference type="NCBI Taxonomy" id="316"/>
    <lineage>
        <taxon>Bacteria</taxon>
        <taxon>Pseudomonadati</taxon>
        <taxon>Pseudomonadota</taxon>
        <taxon>Gammaproteobacteria</taxon>
        <taxon>Pseudomonadales</taxon>
        <taxon>Pseudomonadaceae</taxon>
        <taxon>Stutzerimonas</taxon>
    </lineage>
</organism>
<evidence type="ECO:0000259" key="1">
    <source>
        <dbReference type="Pfam" id="PF00561"/>
    </source>
</evidence>
<feature type="domain" description="AB hydrolase-1" evidence="1">
    <location>
        <begin position="31"/>
        <end position="147"/>
    </location>
</feature>
<dbReference type="PANTHER" id="PTHR43798:SF33">
    <property type="entry name" value="HYDROLASE, PUTATIVE (AFU_ORTHOLOGUE AFUA_2G14860)-RELATED"/>
    <property type="match status" value="1"/>
</dbReference>
<protein>
    <submittedName>
        <fullName evidence="2">Alpha/beta fold hydrolase</fullName>
    </submittedName>
</protein>
<dbReference type="PANTHER" id="PTHR43798">
    <property type="entry name" value="MONOACYLGLYCEROL LIPASE"/>
    <property type="match status" value="1"/>
</dbReference>
<dbReference type="InterPro" id="IPR029058">
    <property type="entry name" value="AB_hydrolase_fold"/>
</dbReference>
<reference evidence="2 3" key="1">
    <citation type="submission" date="2019-12" db="EMBL/GenBank/DDBJ databases">
        <title>Complete genome sequence of Pseudomonas stutzeri.</title>
        <authorList>
            <person name="Lim S.R."/>
            <person name="Kim J.H."/>
        </authorList>
    </citation>
    <scope>NUCLEOTIDE SEQUENCE [LARGE SCALE GENOMIC DNA]</scope>
    <source>
        <strain evidence="2 3">PM101005</strain>
    </source>
</reference>
<sequence length="262" mass="29856">MNVSIEDRVLPTEHGDVFTRRWRTGNRHKTPIVLLHDSLGCVELWRDFPERLAATTSRDVIAYDRLGFGRSAAHPGGWTNQFVRDEADRFFPPVWQALDFEHFIAFGHSAGGIMATRLASCYPRHCRALITESAQAFVEDRTLQGIREARTTFTQPEQLARLRKYHGDKVRWILRAWFDTWLSDSYAAWTLADSAPGFSCPLLTIHGLQDEYGSVAHPRCIAALASGPTRELLLDHCWHVPHREHPEAVLVAVERFLDAMDV</sequence>